<dbReference type="InterPro" id="IPR052162">
    <property type="entry name" value="Sensor_kinase/Photoreceptor"/>
</dbReference>
<evidence type="ECO:0000256" key="1">
    <source>
        <dbReference type="ARBA" id="ARBA00000085"/>
    </source>
</evidence>
<evidence type="ECO:0000256" key="2">
    <source>
        <dbReference type="ARBA" id="ARBA00012438"/>
    </source>
</evidence>
<dbReference type="SMART" id="SM00091">
    <property type="entry name" value="PAS"/>
    <property type="match status" value="3"/>
</dbReference>
<evidence type="ECO:0000259" key="9">
    <source>
        <dbReference type="PROSITE" id="PS50113"/>
    </source>
</evidence>
<dbReference type="CDD" id="cd00082">
    <property type="entry name" value="HisKA"/>
    <property type="match status" value="1"/>
</dbReference>
<dbReference type="Pfam" id="PF02518">
    <property type="entry name" value="HATPase_c"/>
    <property type="match status" value="1"/>
</dbReference>
<feature type="coiled-coil region" evidence="6">
    <location>
        <begin position="558"/>
        <end position="610"/>
    </location>
</feature>
<protein>
    <recommendedName>
        <fullName evidence="2">histidine kinase</fullName>
        <ecNumber evidence="2">2.7.13.3</ecNumber>
    </recommendedName>
</protein>
<evidence type="ECO:0000256" key="4">
    <source>
        <dbReference type="ARBA" id="ARBA00022679"/>
    </source>
</evidence>
<dbReference type="InterPro" id="IPR003594">
    <property type="entry name" value="HATPase_dom"/>
</dbReference>
<dbReference type="Pfam" id="PF00512">
    <property type="entry name" value="HisKA"/>
    <property type="match status" value="1"/>
</dbReference>
<reference evidence="10 11" key="1">
    <citation type="submission" date="2019-05" db="EMBL/GenBank/DDBJ databases">
        <authorList>
            <person name="Qu J.-H."/>
        </authorList>
    </citation>
    <scope>NUCLEOTIDE SEQUENCE [LARGE SCALE GENOMIC DNA]</scope>
    <source>
        <strain evidence="10 11">NS28</strain>
    </source>
</reference>
<dbReference type="SUPFAM" id="SSF55785">
    <property type="entry name" value="PYP-like sensor domain (PAS domain)"/>
    <property type="match status" value="3"/>
</dbReference>
<evidence type="ECO:0000259" key="8">
    <source>
        <dbReference type="PROSITE" id="PS50112"/>
    </source>
</evidence>
<dbReference type="Pfam" id="PF08447">
    <property type="entry name" value="PAS_3"/>
    <property type="match status" value="1"/>
</dbReference>
<dbReference type="Gene3D" id="3.30.565.10">
    <property type="entry name" value="Histidine kinase-like ATPase, C-terminal domain"/>
    <property type="match status" value="1"/>
</dbReference>
<evidence type="ECO:0000256" key="3">
    <source>
        <dbReference type="ARBA" id="ARBA00022553"/>
    </source>
</evidence>
<dbReference type="InterPro" id="IPR003661">
    <property type="entry name" value="HisK_dim/P_dom"/>
</dbReference>
<dbReference type="NCBIfam" id="TIGR00229">
    <property type="entry name" value="sensory_box"/>
    <property type="match status" value="1"/>
</dbReference>
<keyword evidence="5" id="KW-0418">Kinase</keyword>
<dbReference type="AlphaFoldDB" id="A0A5M8QUH9"/>
<comment type="caution">
    <text evidence="10">The sequence shown here is derived from an EMBL/GenBank/DDBJ whole genome shotgun (WGS) entry which is preliminary data.</text>
</comment>
<dbReference type="SUPFAM" id="SSF55874">
    <property type="entry name" value="ATPase domain of HSP90 chaperone/DNA topoisomerase II/histidine kinase"/>
    <property type="match status" value="1"/>
</dbReference>
<dbReference type="Gene3D" id="2.10.70.100">
    <property type="match status" value="1"/>
</dbReference>
<dbReference type="InterPro" id="IPR036097">
    <property type="entry name" value="HisK_dim/P_sf"/>
</dbReference>
<dbReference type="InterPro" id="IPR036890">
    <property type="entry name" value="HATPase_C_sf"/>
</dbReference>
<organism evidence="10 11">
    <name type="scientific">Dyadobacter flavalbus</name>
    <dbReference type="NCBI Taxonomy" id="2579942"/>
    <lineage>
        <taxon>Bacteria</taxon>
        <taxon>Pseudomonadati</taxon>
        <taxon>Bacteroidota</taxon>
        <taxon>Cytophagia</taxon>
        <taxon>Cytophagales</taxon>
        <taxon>Spirosomataceae</taxon>
        <taxon>Dyadobacter</taxon>
    </lineage>
</organism>
<dbReference type="PRINTS" id="PR00344">
    <property type="entry name" value="BCTRLSENSOR"/>
</dbReference>
<evidence type="ECO:0000259" key="7">
    <source>
        <dbReference type="PROSITE" id="PS50109"/>
    </source>
</evidence>
<dbReference type="InterPro" id="IPR005467">
    <property type="entry name" value="His_kinase_dom"/>
</dbReference>
<dbReference type="GO" id="GO:0000155">
    <property type="term" value="F:phosphorelay sensor kinase activity"/>
    <property type="evidence" value="ECO:0007669"/>
    <property type="project" value="InterPro"/>
</dbReference>
<dbReference type="SMART" id="SM00387">
    <property type="entry name" value="HATPase_c"/>
    <property type="match status" value="1"/>
</dbReference>
<dbReference type="InterPro" id="IPR013655">
    <property type="entry name" value="PAS_fold_3"/>
</dbReference>
<dbReference type="InterPro" id="IPR000700">
    <property type="entry name" value="PAS-assoc_C"/>
</dbReference>
<keyword evidence="6" id="KW-0175">Coiled coil</keyword>
<dbReference type="PROSITE" id="PS50113">
    <property type="entry name" value="PAC"/>
    <property type="match status" value="2"/>
</dbReference>
<dbReference type="Pfam" id="PF08448">
    <property type="entry name" value="PAS_4"/>
    <property type="match status" value="2"/>
</dbReference>
<dbReference type="SMART" id="SM00388">
    <property type="entry name" value="HisKA"/>
    <property type="match status" value="1"/>
</dbReference>
<feature type="domain" description="PAC" evidence="9">
    <location>
        <begin position="503"/>
        <end position="556"/>
    </location>
</feature>
<dbReference type="Gene3D" id="1.10.287.130">
    <property type="match status" value="1"/>
</dbReference>
<dbReference type="InterPro" id="IPR035965">
    <property type="entry name" value="PAS-like_dom_sf"/>
</dbReference>
<sequence>MSHTRLYPFLAGGGRAGELIRNCNWSASPIGVPDEWPRSLRTLIRMMLASPVPTAILWGTELITFYNDAFGQGHAGGSEHSSWLGKYGKESWAEFRSDFKTVIQSVMAGGEAATFQDHQQPFDHNSTVSNRTYTFSPLADDTDTINGVLVTCSETEDDKESTGPFGRTQECLQNLIGNASSGIMVLSMPDMRITIVNEAFARLTGRQVNELQGQHLPEVLPEMHDSFPELINKVFSTGTPQSLFAQPYSALTGEAAEEGFLDLVFQPYKGHEGQITGVSVTCNDVTRQVLDSQKLLRSEARLRSLVESAPFPIGVYVGPEMVIRLVNQTIIDIWGKGPDIVGKRYAEVLPELEGKGIYEQLDSVYRTGQAYYAHNQHVELMIDGELKPFYFKYTFTPLFDSDGKVYGVMNTAADVTDLVVAQQQLQEADAGLRGAIELAQLGSWELDLRTGQVSYSEVIRSWFGFDQASTALSQVYNPIHPQDRETVEQAINKALEAGSSGVYDAEYRLVTYLTDVERVVHARGKVLYDSQGQAYKLAGTAQDVTAERRREEELEHLVQLRTRELAAVNEELATLNEELATHNEEYLAINEELEEANRLLTRSNENLQQFAYVASHDLQEPLRKIQQFGDILKNRYIGEIGEGAGYLQRMQAAASRMSALIRDLLDFSSISTYRDNPKPVDLNEVVITVLSDLELTIVETGARLQVGMLPVIQGNALQLGQLFQNLLSNALKFRRPDQLPVIQVSSGTVRHSELPPLVKPTRLAGKYHRIEITDNGIGFDEKYANRIFQVFQRLHGKNEYAGTGIGLAICEKVVSNHGGAISAAGRVGQGATFVIYLPV</sequence>
<keyword evidence="11" id="KW-1185">Reference proteome</keyword>
<feature type="domain" description="PAC" evidence="9">
    <location>
        <begin position="371"/>
        <end position="427"/>
    </location>
</feature>
<keyword evidence="3" id="KW-0597">Phosphoprotein</keyword>
<dbReference type="SUPFAM" id="SSF47384">
    <property type="entry name" value="Homodimeric domain of signal transducing histidine kinase"/>
    <property type="match status" value="1"/>
</dbReference>
<dbReference type="PROSITE" id="PS50109">
    <property type="entry name" value="HIS_KIN"/>
    <property type="match status" value="1"/>
</dbReference>
<evidence type="ECO:0000313" key="10">
    <source>
        <dbReference type="EMBL" id="KAA6438296.1"/>
    </source>
</evidence>
<dbReference type="CDD" id="cd00130">
    <property type="entry name" value="PAS"/>
    <property type="match status" value="2"/>
</dbReference>
<comment type="catalytic activity">
    <reaction evidence="1">
        <text>ATP + protein L-histidine = ADP + protein N-phospho-L-histidine.</text>
        <dbReference type="EC" id="2.7.13.3"/>
    </reaction>
</comment>
<dbReference type="InterPro" id="IPR013656">
    <property type="entry name" value="PAS_4"/>
</dbReference>
<evidence type="ECO:0000256" key="5">
    <source>
        <dbReference type="ARBA" id="ARBA00022777"/>
    </source>
</evidence>
<dbReference type="PANTHER" id="PTHR43304:SF1">
    <property type="entry name" value="PAC DOMAIN-CONTAINING PROTEIN"/>
    <property type="match status" value="1"/>
</dbReference>
<feature type="domain" description="PAS" evidence="8">
    <location>
        <begin position="428"/>
        <end position="498"/>
    </location>
</feature>
<gene>
    <name evidence="10" type="ORF">FEM33_16495</name>
</gene>
<dbReference type="Gene3D" id="3.30.450.20">
    <property type="entry name" value="PAS domain"/>
    <property type="match status" value="4"/>
</dbReference>
<name>A0A5M8QUH9_9BACT</name>
<evidence type="ECO:0000256" key="6">
    <source>
        <dbReference type="SAM" id="Coils"/>
    </source>
</evidence>
<keyword evidence="4" id="KW-0808">Transferase</keyword>
<feature type="domain" description="Histidine kinase" evidence="7">
    <location>
        <begin position="613"/>
        <end position="839"/>
    </location>
</feature>
<dbReference type="PROSITE" id="PS50112">
    <property type="entry name" value="PAS"/>
    <property type="match status" value="2"/>
</dbReference>
<proteinExistence type="predicted"/>
<dbReference type="InterPro" id="IPR004358">
    <property type="entry name" value="Sig_transdc_His_kin-like_C"/>
</dbReference>
<dbReference type="RefSeq" id="WP_139013099.1">
    <property type="nucleotide sequence ID" value="NZ_VBSN01000049.1"/>
</dbReference>
<dbReference type="InterPro" id="IPR000014">
    <property type="entry name" value="PAS"/>
</dbReference>
<dbReference type="EC" id="2.7.13.3" evidence="2"/>
<evidence type="ECO:0000313" key="11">
    <source>
        <dbReference type="Proteomes" id="UP000323994"/>
    </source>
</evidence>
<dbReference type="Proteomes" id="UP000323994">
    <property type="component" value="Unassembled WGS sequence"/>
</dbReference>
<dbReference type="PANTHER" id="PTHR43304">
    <property type="entry name" value="PHYTOCHROME-LIKE PROTEIN CPH1"/>
    <property type="match status" value="1"/>
</dbReference>
<accession>A0A5M8QUH9</accession>
<feature type="domain" description="PAS" evidence="8">
    <location>
        <begin position="168"/>
        <end position="238"/>
    </location>
</feature>
<dbReference type="EMBL" id="VBSN01000049">
    <property type="protein sequence ID" value="KAA6438296.1"/>
    <property type="molecule type" value="Genomic_DNA"/>
</dbReference>
<dbReference type="OrthoDB" id="9766459at2"/>